<comment type="caution">
    <text evidence="2">The sequence shown here is derived from an EMBL/GenBank/DDBJ whole genome shotgun (WGS) entry which is preliminary data.</text>
</comment>
<dbReference type="Proteomes" id="UP000247569">
    <property type="component" value="Unassembled WGS sequence"/>
</dbReference>
<dbReference type="InterPro" id="IPR032710">
    <property type="entry name" value="NTF2-like_dom_sf"/>
</dbReference>
<organism evidence="2 3">
    <name type="scientific">Nocardia tenerifensis</name>
    <dbReference type="NCBI Taxonomy" id="228006"/>
    <lineage>
        <taxon>Bacteria</taxon>
        <taxon>Bacillati</taxon>
        <taxon>Actinomycetota</taxon>
        <taxon>Actinomycetes</taxon>
        <taxon>Mycobacteriales</taxon>
        <taxon>Nocardiaceae</taxon>
        <taxon>Nocardia</taxon>
    </lineage>
</organism>
<evidence type="ECO:0000313" key="2">
    <source>
        <dbReference type="EMBL" id="PXX59765.1"/>
    </source>
</evidence>
<dbReference type="InterPro" id="IPR037401">
    <property type="entry name" value="SnoaL-like"/>
</dbReference>
<dbReference type="Gene3D" id="3.10.450.50">
    <property type="match status" value="1"/>
</dbReference>
<dbReference type="SUPFAM" id="SSF54427">
    <property type="entry name" value="NTF2-like"/>
    <property type="match status" value="1"/>
</dbReference>
<reference evidence="2 3" key="1">
    <citation type="submission" date="2018-05" db="EMBL/GenBank/DDBJ databases">
        <title>Genomic Encyclopedia of Type Strains, Phase IV (KMG-IV): sequencing the most valuable type-strain genomes for metagenomic binning, comparative biology and taxonomic classification.</title>
        <authorList>
            <person name="Goeker M."/>
        </authorList>
    </citation>
    <scope>NUCLEOTIDE SEQUENCE [LARGE SCALE GENOMIC DNA]</scope>
    <source>
        <strain evidence="2 3">DSM 44704</strain>
    </source>
</reference>
<dbReference type="AlphaFoldDB" id="A0A318JVI6"/>
<dbReference type="Pfam" id="PF13577">
    <property type="entry name" value="SnoaL_4"/>
    <property type="match status" value="1"/>
</dbReference>
<name>A0A318JVI6_9NOCA</name>
<proteinExistence type="predicted"/>
<evidence type="ECO:0000259" key="1">
    <source>
        <dbReference type="Pfam" id="PF13577"/>
    </source>
</evidence>
<keyword evidence="3" id="KW-1185">Reference proteome</keyword>
<dbReference type="EMBL" id="QJKF01000011">
    <property type="protein sequence ID" value="PXX59765.1"/>
    <property type="molecule type" value="Genomic_DNA"/>
</dbReference>
<dbReference type="CDD" id="cd00531">
    <property type="entry name" value="NTF2_like"/>
    <property type="match status" value="1"/>
</dbReference>
<protein>
    <submittedName>
        <fullName evidence="2">SnoaL-like protein</fullName>
    </submittedName>
</protein>
<feature type="domain" description="SnoaL-like" evidence="1">
    <location>
        <begin position="15"/>
        <end position="138"/>
    </location>
</feature>
<accession>A0A318JVI6</accession>
<sequence length="147" mass="16293">MSAAVREKTYEDICAEVGRFYARHVQLMDEGRAEEAADTFTEEASMVSPPKISTPIVGRAALAAGLRANADQLAADGIRYRRCYSTILVEVRDDGSVFARSYVQVIRTERDKGSYLHAMCVCEDVLVRTDGELKVAERVAIRDDDSI</sequence>
<evidence type="ECO:0000313" key="3">
    <source>
        <dbReference type="Proteomes" id="UP000247569"/>
    </source>
</evidence>
<gene>
    <name evidence="2" type="ORF">DFR70_111149</name>
</gene>
<dbReference type="RefSeq" id="WP_040741513.1">
    <property type="nucleotide sequence ID" value="NZ_QJKF01000011.1"/>
</dbReference>